<comment type="caution">
    <text evidence="2">The sequence shown here is derived from an EMBL/GenBank/DDBJ whole genome shotgun (WGS) entry which is preliminary data.</text>
</comment>
<dbReference type="Proteomes" id="UP000762676">
    <property type="component" value="Unassembled WGS sequence"/>
</dbReference>
<feature type="compositionally biased region" description="Basic and acidic residues" evidence="1">
    <location>
        <begin position="25"/>
        <end position="43"/>
    </location>
</feature>
<accession>A0AAV4ET53</accession>
<dbReference type="EMBL" id="BMAT01003862">
    <property type="protein sequence ID" value="GFR63678.1"/>
    <property type="molecule type" value="Genomic_DNA"/>
</dbReference>
<dbReference type="AlphaFoldDB" id="A0AAV4ET53"/>
<reference evidence="2 3" key="1">
    <citation type="journal article" date="2021" name="Elife">
        <title>Chloroplast acquisition without the gene transfer in kleptoplastic sea slugs, Plakobranchus ocellatus.</title>
        <authorList>
            <person name="Maeda T."/>
            <person name="Takahashi S."/>
            <person name="Yoshida T."/>
            <person name="Shimamura S."/>
            <person name="Takaki Y."/>
            <person name="Nagai Y."/>
            <person name="Toyoda A."/>
            <person name="Suzuki Y."/>
            <person name="Arimoto A."/>
            <person name="Ishii H."/>
            <person name="Satoh N."/>
            <person name="Nishiyama T."/>
            <person name="Hasebe M."/>
            <person name="Maruyama T."/>
            <person name="Minagawa J."/>
            <person name="Obokata J."/>
            <person name="Shigenobu S."/>
        </authorList>
    </citation>
    <scope>NUCLEOTIDE SEQUENCE [LARGE SCALE GENOMIC DNA]</scope>
</reference>
<evidence type="ECO:0000256" key="1">
    <source>
        <dbReference type="SAM" id="MobiDB-lite"/>
    </source>
</evidence>
<evidence type="ECO:0000313" key="3">
    <source>
        <dbReference type="Proteomes" id="UP000762676"/>
    </source>
</evidence>
<proteinExistence type="predicted"/>
<gene>
    <name evidence="2" type="ORF">ElyMa_001901200</name>
</gene>
<sequence>MSRRKQSRPRHVEEGVAGDSFTSSAHDEHEDRLTTLEHAEDGHVAVVSLKRRPVEPSGDTNSSDAGLEDQNEEARPGISDSLTGSTGK</sequence>
<organism evidence="2 3">
    <name type="scientific">Elysia marginata</name>
    <dbReference type="NCBI Taxonomy" id="1093978"/>
    <lineage>
        <taxon>Eukaryota</taxon>
        <taxon>Metazoa</taxon>
        <taxon>Spiralia</taxon>
        <taxon>Lophotrochozoa</taxon>
        <taxon>Mollusca</taxon>
        <taxon>Gastropoda</taxon>
        <taxon>Heterobranchia</taxon>
        <taxon>Euthyneura</taxon>
        <taxon>Panpulmonata</taxon>
        <taxon>Sacoglossa</taxon>
        <taxon>Placobranchoidea</taxon>
        <taxon>Plakobranchidae</taxon>
        <taxon>Elysia</taxon>
    </lineage>
</organism>
<protein>
    <submittedName>
        <fullName evidence="2">Uncharacterized protein</fullName>
    </submittedName>
</protein>
<feature type="region of interest" description="Disordered" evidence="1">
    <location>
        <begin position="1"/>
        <end position="88"/>
    </location>
</feature>
<keyword evidence="3" id="KW-1185">Reference proteome</keyword>
<name>A0AAV4ET53_9GAST</name>
<evidence type="ECO:0000313" key="2">
    <source>
        <dbReference type="EMBL" id="GFR63678.1"/>
    </source>
</evidence>